<dbReference type="InterPro" id="IPR022764">
    <property type="entry name" value="Peptidase_S54_rhomboid_dom"/>
</dbReference>
<dbReference type="AlphaFoldDB" id="V5SHL7"/>
<sequence>MFPIGDDNSARRTFPVVTVTLIAINVAVFLLELQRGETFIRDWAFIPARFSENPPADAITLLSAMFMHGGWLHLGGNMLYLWIFGDNVEDRFGSVRFLLFYLAAGFAATFAQYAVNPGSAIPNVGASGAIAGVLGAYLLMFPRARVDVLLGRQVVAMPAFLVLGFWVVLQLVSGVGSIADTAQTETGGVAYMAHVGGFVAGLALAVVMGGRRSHPDRIA</sequence>
<dbReference type="InterPro" id="IPR035952">
    <property type="entry name" value="Rhomboid-like_sf"/>
</dbReference>
<protein>
    <submittedName>
        <fullName evidence="9">Protease</fullName>
    </submittedName>
</protein>
<keyword evidence="9" id="KW-0645">Protease</keyword>
<dbReference type="PATRIC" id="fig|1029756.8.peg.3313"/>
<dbReference type="Gene3D" id="1.20.1540.10">
    <property type="entry name" value="Rhomboid-like"/>
    <property type="match status" value="1"/>
</dbReference>
<name>V5SHL7_9HYPH</name>
<dbReference type="FunFam" id="1.20.1540.10:FF:000027">
    <property type="entry name" value="Rhomboid family intramembrane serine protease"/>
    <property type="match status" value="1"/>
</dbReference>
<dbReference type="MEROPS" id="S54.027"/>
<keyword evidence="10" id="KW-1185">Reference proteome</keyword>
<dbReference type="GO" id="GO:0004252">
    <property type="term" value="F:serine-type endopeptidase activity"/>
    <property type="evidence" value="ECO:0007669"/>
    <property type="project" value="InterPro"/>
</dbReference>
<feature type="transmembrane region" description="Helical" evidence="7">
    <location>
        <begin position="121"/>
        <end position="142"/>
    </location>
</feature>
<keyword evidence="6 7" id="KW-0472">Membrane</keyword>
<dbReference type="InterPro" id="IPR050925">
    <property type="entry name" value="Rhomboid_protease_S54"/>
</dbReference>
<dbReference type="PANTHER" id="PTHR43731">
    <property type="entry name" value="RHOMBOID PROTEASE"/>
    <property type="match status" value="1"/>
</dbReference>
<evidence type="ECO:0000256" key="5">
    <source>
        <dbReference type="ARBA" id="ARBA00022989"/>
    </source>
</evidence>
<keyword evidence="4" id="KW-0378">Hydrolase</keyword>
<evidence type="ECO:0000259" key="8">
    <source>
        <dbReference type="Pfam" id="PF01694"/>
    </source>
</evidence>
<feature type="transmembrane region" description="Helical" evidence="7">
    <location>
        <begin position="95"/>
        <end position="115"/>
    </location>
</feature>
<dbReference type="KEGG" id="hni:W911_15900"/>
<evidence type="ECO:0000256" key="7">
    <source>
        <dbReference type="SAM" id="Phobius"/>
    </source>
</evidence>
<organism evidence="9 10">
    <name type="scientific">Hyphomicrobium nitrativorans NL23</name>
    <dbReference type="NCBI Taxonomy" id="1029756"/>
    <lineage>
        <taxon>Bacteria</taxon>
        <taxon>Pseudomonadati</taxon>
        <taxon>Pseudomonadota</taxon>
        <taxon>Alphaproteobacteria</taxon>
        <taxon>Hyphomicrobiales</taxon>
        <taxon>Hyphomicrobiaceae</taxon>
        <taxon>Hyphomicrobium</taxon>
    </lineage>
</organism>
<dbReference type="STRING" id="1029756.W911_15900"/>
<comment type="subcellular location">
    <subcellularLocation>
        <location evidence="1">Membrane</location>
        <topology evidence="1">Multi-pass membrane protein</topology>
    </subcellularLocation>
</comment>
<evidence type="ECO:0000313" key="10">
    <source>
        <dbReference type="Proteomes" id="UP000018542"/>
    </source>
</evidence>
<dbReference type="OrthoDB" id="9813074at2"/>
<evidence type="ECO:0000256" key="1">
    <source>
        <dbReference type="ARBA" id="ARBA00004141"/>
    </source>
</evidence>
<dbReference type="SUPFAM" id="SSF144091">
    <property type="entry name" value="Rhomboid-like"/>
    <property type="match status" value="1"/>
</dbReference>
<dbReference type="GO" id="GO:0006508">
    <property type="term" value="P:proteolysis"/>
    <property type="evidence" value="ECO:0007669"/>
    <property type="project" value="UniProtKB-KW"/>
</dbReference>
<feature type="transmembrane region" description="Helical" evidence="7">
    <location>
        <begin position="154"/>
        <end position="179"/>
    </location>
</feature>
<evidence type="ECO:0000313" key="9">
    <source>
        <dbReference type="EMBL" id="AHB49550.1"/>
    </source>
</evidence>
<keyword evidence="3 7" id="KW-0812">Transmembrane</keyword>
<keyword evidence="5 7" id="KW-1133">Transmembrane helix</keyword>
<comment type="similarity">
    <text evidence="2">Belongs to the peptidase S54 family.</text>
</comment>
<dbReference type="Pfam" id="PF01694">
    <property type="entry name" value="Rhomboid"/>
    <property type="match status" value="1"/>
</dbReference>
<dbReference type="GO" id="GO:0016020">
    <property type="term" value="C:membrane"/>
    <property type="evidence" value="ECO:0007669"/>
    <property type="project" value="UniProtKB-SubCell"/>
</dbReference>
<evidence type="ECO:0000256" key="6">
    <source>
        <dbReference type="ARBA" id="ARBA00023136"/>
    </source>
</evidence>
<proteinExistence type="inferred from homology"/>
<gene>
    <name evidence="9" type="ORF">W911_15900</name>
</gene>
<feature type="transmembrane region" description="Helical" evidence="7">
    <location>
        <begin position="58"/>
        <end position="83"/>
    </location>
</feature>
<feature type="transmembrane region" description="Helical" evidence="7">
    <location>
        <begin position="191"/>
        <end position="210"/>
    </location>
</feature>
<dbReference type="RefSeq" id="WP_023788481.1">
    <property type="nucleotide sequence ID" value="NC_022997.1"/>
</dbReference>
<evidence type="ECO:0000256" key="4">
    <source>
        <dbReference type="ARBA" id="ARBA00022801"/>
    </source>
</evidence>
<accession>V5SHL7</accession>
<feature type="transmembrane region" description="Helical" evidence="7">
    <location>
        <begin position="12"/>
        <end position="31"/>
    </location>
</feature>
<dbReference type="PANTHER" id="PTHR43731:SF14">
    <property type="entry name" value="PRESENILIN-ASSOCIATED RHOMBOID-LIKE PROTEIN, MITOCHONDRIAL"/>
    <property type="match status" value="1"/>
</dbReference>
<evidence type="ECO:0000256" key="2">
    <source>
        <dbReference type="ARBA" id="ARBA00009045"/>
    </source>
</evidence>
<feature type="domain" description="Peptidase S54 rhomboid" evidence="8">
    <location>
        <begin position="58"/>
        <end position="209"/>
    </location>
</feature>
<dbReference type="HOGENOM" id="CLU_055068_5_1_5"/>
<evidence type="ECO:0000256" key="3">
    <source>
        <dbReference type="ARBA" id="ARBA00022692"/>
    </source>
</evidence>
<dbReference type="Proteomes" id="UP000018542">
    <property type="component" value="Chromosome"/>
</dbReference>
<reference evidence="9 10" key="1">
    <citation type="journal article" date="2014" name="Genome Announc.">
        <title>Complete Genome Sequence of Hyphomicrobium nitrativorans Strain NL23, a Denitrifying Bacterium Isolated from Biofilm of a Methanol-Fed Denitrification System Treating Seawater at the Montreal Biodome.</title>
        <authorList>
            <person name="Martineau C."/>
            <person name="Villeneuve C."/>
            <person name="Mauffrey F."/>
            <person name="Villemur R."/>
        </authorList>
    </citation>
    <scope>NUCLEOTIDE SEQUENCE [LARGE SCALE GENOMIC DNA]</scope>
    <source>
        <strain evidence="9">NL23</strain>
    </source>
</reference>
<dbReference type="EMBL" id="CP006912">
    <property type="protein sequence ID" value="AHB49550.1"/>
    <property type="molecule type" value="Genomic_DNA"/>
</dbReference>